<dbReference type="InterPro" id="IPR051122">
    <property type="entry name" value="SDR_DHRS6-like"/>
</dbReference>
<dbReference type="EMBL" id="LO017737">
    <property type="protein sequence ID" value="CRH08589.1"/>
    <property type="molecule type" value="Genomic_DNA"/>
</dbReference>
<evidence type="ECO:0000313" key="6">
    <source>
        <dbReference type="EMBL" id="EMJ5256938.1"/>
    </source>
</evidence>
<geneLocation type="plasmid" evidence="5">
    <name>RCS105_pI</name>
</geneLocation>
<dbReference type="GO" id="GO:0050038">
    <property type="term" value="F:L-xylulose reductase (NADPH) activity"/>
    <property type="evidence" value="ECO:0007669"/>
    <property type="project" value="UniProtKB-EC"/>
</dbReference>
<reference evidence="3" key="2">
    <citation type="journal article" date="2015" name="Antimicrob. Agents Chemother.">
        <title>Complete nucleotide sequences of bla(CTX-M)-harboring IncF plasmids from community-associated Escherichia coli strains in the United States.</title>
        <authorList>
            <person name="Li J.J."/>
            <person name="Spychala C.N."/>
            <person name="Hu F."/>
            <person name="Sheng J.F."/>
            <person name="Doi Y."/>
        </authorList>
    </citation>
    <scope>NUCLEOTIDE SEQUENCE</scope>
    <source>
        <strain evidence="3">CA28</strain>
        <plasmid evidence="3">pCA28</plasmid>
    </source>
</reference>
<dbReference type="EMBL" id="CP012197">
    <property type="protein sequence ID" value="ANZ22168.1"/>
    <property type="molecule type" value="Genomic_DNA"/>
</dbReference>
<dbReference type="PANTHER" id="PTHR43477">
    <property type="entry name" value="DIHYDROANTICAPSIN 7-DEHYDROGENASE"/>
    <property type="match status" value="1"/>
</dbReference>
<reference evidence="3" key="1">
    <citation type="submission" date="2014-08" db="EMBL/GenBank/DDBJ databases">
        <title>CTX-M-encoding plasmid pCA28 from community associated ESBL-producing E.coli.</title>
        <authorList>
            <person name="Li J."/>
            <person name="Doi Y."/>
        </authorList>
    </citation>
    <scope>NUCLEOTIDE SEQUENCE</scope>
    <source>
        <strain evidence="3">CA28</strain>
        <plasmid evidence="3">pCA28</plasmid>
    </source>
</reference>
<reference evidence="5" key="5">
    <citation type="submission" date="2016-06" db="EMBL/GenBank/DDBJ databases">
        <title>Distribution and role of the arginine deiminase operon among extended- spectrum beta-lactamases encoding strains of Escherichia coli.</title>
        <authorList>
            <person name="Billard-Pomares T."/>
            <person name="Castellanos M."/>
            <person name="Magdoud F."/>
            <person name="Bleibtreu A."/>
            <person name="Fouteaud S."/>
            <person name="Barbe V."/>
            <person name="Roche D."/>
            <person name="Cruveiller S."/>
            <person name="Medigue C."/>
            <person name="Pognard D."/>
            <person name="Dion S."/>
            <person name="Rigal O."/>
            <person name="Picard B."/>
            <person name="Clermont O."/>
            <person name="Denamur E."/>
            <person name="and Branger C."/>
        </authorList>
    </citation>
    <scope>NUCLEOTIDE SEQUENCE [LARGE SCALE GENOMIC DNA]</scope>
    <source>
        <plasmid evidence="5">RCS105_pI</plasmid>
    </source>
</reference>
<dbReference type="PANTHER" id="PTHR43477:SF1">
    <property type="entry name" value="DIHYDROANTICAPSIN 7-DEHYDROGENASE"/>
    <property type="match status" value="1"/>
</dbReference>
<dbReference type="Proteomes" id="UP000359125">
    <property type="component" value="Unassembled WGS sequence"/>
</dbReference>
<dbReference type="InterPro" id="IPR036291">
    <property type="entry name" value="NAD(P)-bd_dom_sf"/>
</dbReference>
<reference evidence="7 8" key="6">
    <citation type="journal article" date="2019" name="Environ. Health Perspect.">
        <title>Inter-host Transmission of Carbapenemase-Producing Escherichia coli among Humans and Backyard Animals.</title>
        <authorList>
            <person name="Li J."/>
            <person name="Bi Z."/>
            <person name="Ma S."/>
            <person name="Chen B."/>
            <person name="Cai C."/>
            <person name="He J."/>
            <person name="Schwarz S."/>
            <person name="Sun C."/>
            <person name="Zhou Y."/>
            <person name="Yin J."/>
            <person name="Hulth A."/>
            <person name="Wang Y."/>
            <person name="Shen Z."/>
            <person name="Wang S."/>
            <person name="Wu C."/>
            <person name="Nilsson L.E."/>
            <person name="Walsh T.R."/>
            <person name="Borjesson S."/>
            <person name="Shen J."/>
            <person name="Sun Q."/>
            <person name="Wang Y."/>
        </authorList>
    </citation>
    <scope>NUCLEOTIDE SEQUENCE [LARGE SCALE GENOMIC DNA]</scope>
    <source>
        <strain evidence="7 8">A016f</strain>
    </source>
</reference>
<dbReference type="CDD" id="cd05233">
    <property type="entry name" value="SDR_c"/>
    <property type="match status" value="1"/>
</dbReference>
<reference evidence="6" key="7">
    <citation type="submission" date="2024-02" db="EMBL/GenBank/DDBJ databases">
        <authorList>
            <consortium name="Clinical and Environmental Microbiology Branch: Whole genome sequencing antimicrobial resistance pathogens in the healthcare setting"/>
        </authorList>
    </citation>
    <scope>NUCLEOTIDE SEQUENCE</scope>
    <source>
        <strain evidence="6">1924188</strain>
    </source>
</reference>
<dbReference type="Proteomes" id="UP001285616">
    <property type="component" value="Unassembled WGS sequence"/>
</dbReference>
<evidence type="ECO:0000313" key="4">
    <source>
        <dbReference type="EMBL" id="ANZ22168.1"/>
    </source>
</evidence>
<dbReference type="EMBL" id="CP009232">
    <property type="protein sequence ID" value="AKD26720.1"/>
    <property type="molecule type" value="Genomic_DNA"/>
</dbReference>
<dbReference type="BRENDA" id="1.1.1.10">
    <property type="organism ID" value="2026"/>
</dbReference>
<dbReference type="RefSeq" id="WP_032152933.1">
    <property type="nucleotide sequence ID" value="NZ_AP022223.1"/>
</dbReference>
<dbReference type="Pfam" id="PF13561">
    <property type="entry name" value="adh_short_C2"/>
    <property type="match status" value="1"/>
</dbReference>
<dbReference type="PATRIC" id="fig|562.10496.peg.70"/>
<dbReference type="InterPro" id="IPR002347">
    <property type="entry name" value="SDR_fam"/>
</dbReference>
<organism evidence="3">
    <name type="scientific">Escherichia coli</name>
    <dbReference type="NCBI Taxonomy" id="562"/>
    <lineage>
        <taxon>Bacteria</taxon>
        <taxon>Pseudomonadati</taxon>
        <taxon>Pseudomonadota</taxon>
        <taxon>Gammaproteobacteria</taxon>
        <taxon>Enterobacterales</taxon>
        <taxon>Enterobacteriaceae</taxon>
        <taxon>Escherichia</taxon>
    </lineage>
</organism>
<reference evidence="4" key="4">
    <citation type="submission" date="2015-07" db="EMBL/GenBank/DDBJ databases">
        <title>Genomic insight into acquired antimicrobial resistance determinants in a multidrug resistant Escherichia coli isolate from healthy chicken in China.</title>
        <authorList>
            <person name="Lei C.W."/>
            <person name="Zhang A.Y."/>
            <person name="Wang H.N."/>
        </authorList>
    </citation>
    <scope>NUCLEOTIDE SEQUENCE [LARGE SCALE GENOMIC DNA]</scope>
    <source>
        <strain evidence="4">ECwhn14</strain>
        <plasmid evidence="4">pECwhn14</plasmid>
    </source>
</reference>
<dbReference type="EC" id="1.1.1.10" evidence="5"/>
<keyword evidence="3" id="KW-0614">Plasmid</keyword>
<reference evidence="5" key="3">
    <citation type="submission" date="2015-04" db="EMBL/GenBank/DDBJ databases">
        <authorList>
            <person name="Genoscope - CEA"/>
        </authorList>
    </citation>
    <scope>NUCLEOTIDE SEQUENCE [LARGE SCALE GENOMIC DNA]</scope>
    <source>
        <plasmid evidence="5">RCS105_pI</plasmid>
    </source>
</reference>
<dbReference type="PRINTS" id="PR00081">
    <property type="entry name" value="GDHRDH"/>
</dbReference>
<keyword evidence="2 5" id="KW-0560">Oxidoreductase</keyword>
<geneLocation type="plasmid" evidence="3">
    <name>pCA28</name>
</geneLocation>
<sequence length="257" mass="27204">MNTFFKGKKLLVVGGTSGMGLAVARMVLEAGGSVVLTGNKKDKAEAVQKELGPLGPVAVIAANLMTEEGMETIRHEINASHRDISLMVNAAGIFMPKGFTEHSFADYDMYFSLNRATFFITQDVVKNMLAAKLEGSIVNVGSIGAQAALGDSPSSAYSMAKAGLHALTRNLAIELASAGIRVNAVSPGIVHTPIYEGFMDKADIADAMKSLNDFHPLGRVGTAEDVANTILFLLSDKTSWVTGAIWDVDAGIMAVRR</sequence>
<dbReference type="EMBL" id="RYCF01000133">
    <property type="protein sequence ID" value="MQK26983.1"/>
    <property type="molecule type" value="Genomic_DNA"/>
</dbReference>
<evidence type="ECO:0000256" key="1">
    <source>
        <dbReference type="ARBA" id="ARBA00006484"/>
    </source>
</evidence>
<evidence type="ECO:0000256" key="2">
    <source>
        <dbReference type="ARBA" id="ARBA00023002"/>
    </source>
</evidence>
<evidence type="ECO:0000313" key="8">
    <source>
        <dbReference type="Proteomes" id="UP000359125"/>
    </source>
</evidence>
<dbReference type="FunFam" id="3.40.50.720:FF:000084">
    <property type="entry name" value="Short-chain dehydrogenase reductase"/>
    <property type="match status" value="1"/>
</dbReference>
<dbReference type="EMBL" id="ABONVU020000040">
    <property type="protein sequence ID" value="EMJ5256938.1"/>
    <property type="molecule type" value="Genomic_DNA"/>
</dbReference>
<evidence type="ECO:0000313" key="7">
    <source>
        <dbReference type="EMBL" id="MQK26983.1"/>
    </source>
</evidence>
<name>A0A0E3ZP28_ECOLX</name>
<gene>
    <name evidence="4" type="ORF">AKG29_01045</name>
    <name evidence="7" type="ORF">EIZ93_22445</name>
    <name evidence="6" type="ORF">R8O40_005306</name>
    <name evidence="5" type="ORF">RCS105_pI0089</name>
</gene>
<protein>
    <submittedName>
        <fullName evidence="5">Glucose-1-dehydrogenase</fullName>
        <ecNumber evidence="5">1.1.1.10</ecNumber>
    </submittedName>
    <submittedName>
        <fullName evidence="6">SDR family oxidoreductase</fullName>
    </submittedName>
    <submittedName>
        <fullName evidence="3">Sugar dehydrogenase</fullName>
    </submittedName>
</protein>
<dbReference type="AlphaFoldDB" id="A0A0E3ZP28"/>
<dbReference type="PRINTS" id="PR00080">
    <property type="entry name" value="SDRFAMILY"/>
</dbReference>
<comment type="similarity">
    <text evidence="1">Belongs to the short-chain dehydrogenases/reductases (SDR) family.</text>
</comment>
<accession>A0A0E3ZP28</accession>
<evidence type="ECO:0000313" key="3">
    <source>
        <dbReference type="EMBL" id="AKD26720.1"/>
    </source>
</evidence>
<geneLocation type="plasmid" evidence="4">
    <name>pECwhn14</name>
</geneLocation>
<dbReference type="Gene3D" id="3.40.50.720">
    <property type="entry name" value="NAD(P)-binding Rossmann-like Domain"/>
    <property type="match status" value="1"/>
</dbReference>
<dbReference type="SUPFAM" id="SSF51735">
    <property type="entry name" value="NAD(P)-binding Rossmann-fold domains"/>
    <property type="match status" value="1"/>
</dbReference>
<evidence type="ECO:0000313" key="5">
    <source>
        <dbReference type="EMBL" id="CRH08589.1"/>
    </source>
</evidence>
<proteinExistence type="inferred from homology"/>